<feature type="domain" description="SAM-dependent MTase TRM10-type" evidence="10">
    <location>
        <begin position="189"/>
        <end position="391"/>
    </location>
</feature>
<evidence type="ECO:0000256" key="6">
    <source>
        <dbReference type="ARBA" id="ARBA00022946"/>
    </source>
</evidence>
<keyword evidence="8" id="KW-0496">Mitochondrion</keyword>
<comment type="subcellular location">
    <subcellularLocation>
        <location evidence="1">Mitochondrion</location>
    </subcellularLocation>
</comment>
<proteinExistence type="predicted"/>
<keyword evidence="12" id="KW-1185">Reference proteome</keyword>
<dbReference type="InterPro" id="IPR028564">
    <property type="entry name" value="MT_TRM10-typ"/>
</dbReference>
<evidence type="ECO:0000313" key="11">
    <source>
        <dbReference type="EMBL" id="KAH9421956.1"/>
    </source>
</evidence>
<evidence type="ECO:0000259" key="10">
    <source>
        <dbReference type="PROSITE" id="PS51675"/>
    </source>
</evidence>
<protein>
    <recommendedName>
        <fullName evidence="9">RNA (guanine-9-)-methyltransferase domain-containing protein 1</fullName>
    </recommendedName>
</protein>
<dbReference type="InterPro" id="IPR025812">
    <property type="entry name" value="Trm10_C_MTase_dom"/>
</dbReference>
<dbReference type="PANTHER" id="PTHR13563:SF5">
    <property type="entry name" value="TRNA METHYLTRANSFERASE 10 HOMOLOG C"/>
    <property type="match status" value="1"/>
</dbReference>
<evidence type="ECO:0000256" key="2">
    <source>
        <dbReference type="ARBA" id="ARBA00022603"/>
    </source>
</evidence>
<evidence type="ECO:0000256" key="5">
    <source>
        <dbReference type="ARBA" id="ARBA00022694"/>
    </source>
</evidence>
<evidence type="ECO:0000256" key="3">
    <source>
        <dbReference type="ARBA" id="ARBA00022679"/>
    </source>
</evidence>
<evidence type="ECO:0000256" key="4">
    <source>
        <dbReference type="ARBA" id="ARBA00022691"/>
    </source>
</evidence>
<dbReference type="Gene3D" id="3.40.1280.30">
    <property type="match status" value="1"/>
</dbReference>
<dbReference type="InterPro" id="IPR007356">
    <property type="entry name" value="tRNA_m1G_MeTrfase_euk"/>
</dbReference>
<dbReference type="GO" id="GO:0008168">
    <property type="term" value="F:methyltransferase activity"/>
    <property type="evidence" value="ECO:0007669"/>
    <property type="project" value="UniProtKB-KW"/>
</dbReference>
<dbReference type="InterPro" id="IPR038459">
    <property type="entry name" value="MT_TRM10-typ_sf"/>
</dbReference>
<dbReference type="Proteomes" id="UP000887458">
    <property type="component" value="Unassembled WGS sequence"/>
</dbReference>
<dbReference type="GO" id="GO:0032259">
    <property type="term" value="P:methylation"/>
    <property type="evidence" value="ECO:0007669"/>
    <property type="project" value="UniProtKB-KW"/>
</dbReference>
<keyword evidence="2 11" id="KW-0489">Methyltransferase</keyword>
<sequence length="421" mass="50381">MTRLINSLMKSWTNSIVRNNGIKRDLHIMAVSCKDQQQKQNPTPQLYENARQFKEVTVNQFQMLFKTSPKCKGQIEEILNLYELEKYTTQQVPSILSVNDMKRLLSTYDDEKELRKMIKFFYTRECDKFNTHKKKFYKKQEILEKKREKYGENDEWEQGVFNRQGHIVYGLWHNSLISRITKQAIRDYRNNHISRQTCLFGQKLIVDLDYDQYMKPSEIGLLAKQISIMYYENRVNRDYPESLPYDVHFTNCRVGENTVNELSRHLKRMDDLKQYYFHPESYLSRPDLFPKNKLIYLSPHAKLSLKQYDHDDIFILGGYNDRSSHRQVSHVKAQSEGIRCYRLPLDENVLWKQGDKNLCLNQVAAILHAVKATGDWQVAIRKFAPQRKVRSLEEQHLEDQIRMKTIAKRLRRMERSYKFIQ</sequence>
<gene>
    <name evidence="11" type="primary">TRMT10C_1</name>
    <name evidence="11" type="ORF">DERP_002246</name>
</gene>
<comment type="caution">
    <text evidence="11">The sequence shown here is derived from an EMBL/GenBank/DDBJ whole genome shotgun (WGS) entry which is preliminary data.</text>
</comment>
<keyword evidence="4" id="KW-0949">S-adenosyl-L-methionine</keyword>
<keyword evidence="5" id="KW-0819">tRNA processing</keyword>
<dbReference type="EMBL" id="NJHN03000037">
    <property type="protein sequence ID" value="KAH9421956.1"/>
    <property type="molecule type" value="Genomic_DNA"/>
</dbReference>
<evidence type="ECO:0000313" key="12">
    <source>
        <dbReference type="Proteomes" id="UP000887458"/>
    </source>
</evidence>
<dbReference type="CDD" id="cd18102">
    <property type="entry name" value="Trm10_MRRP1"/>
    <property type="match status" value="1"/>
</dbReference>
<evidence type="ECO:0000256" key="9">
    <source>
        <dbReference type="ARBA" id="ARBA00029803"/>
    </source>
</evidence>
<reference evidence="11 12" key="2">
    <citation type="journal article" date="2022" name="Mol. Biol. Evol.">
        <title>Comparative Genomics Reveals Insights into the Divergent Evolution of Astigmatic Mites and Household Pest Adaptations.</title>
        <authorList>
            <person name="Xiong Q."/>
            <person name="Wan A.T."/>
            <person name="Liu X."/>
            <person name="Fung C.S."/>
            <person name="Xiao X."/>
            <person name="Malainual N."/>
            <person name="Hou J."/>
            <person name="Wang L."/>
            <person name="Wang M."/>
            <person name="Yang K.Y."/>
            <person name="Cui Y."/>
            <person name="Leung E.L."/>
            <person name="Nong W."/>
            <person name="Shin S.K."/>
            <person name="Au S.W."/>
            <person name="Jeong K.Y."/>
            <person name="Chew F.T."/>
            <person name="Hui J.H."/>
            <person name="Leung T.F."/>
            <person name="Tungtrongchitr A."/>
            <person name="Zhong N."/>
            <person name="Liu Z."/>
            <person name="Tsui S.K."/>
        </authorList>
    </citation>
    <scope>NUCLEOTIDE SEQUENCE [LARGE SCALE GENOMIC DNA]</scope>
    <source>
        <strain evidence="11">Derp</strain>
    </source>
</reference>
<keyword evidence="7" id="KW-0175">Coiled coil</keyword>
<evidence type="ECO:0000256" key="1">
    <source>
        <dbReference type="ARBA" id="ARBA00004173"/>
    </source>
</evidence>
<reference evidence="11 12" key="1">
    <citation type="journal article" date="2018" name="J. Allergy Clin. Immunol.">
        <title>High-quality assembly of Dermatophagoides pteronyssinus genome and transcriptome reveals a wide range of novel allergens.</title>
        <authorList>
            <person name="Liu X.Y."/>
            <person name="Yang K.Y."/>
            <person name="Wang M.Q."/>
            <person name="Kwok J.S."/>
            <person name="Zeng X."/>
            <person name="Yang Z."/>
            <person name="Xiao X.J."/>
            <person name="Lau C.P."/>
            <person name="Li Y."/>
            <person name="Huang Z.M."/>
            <person name="Ba J.G."/>
            <person name="Yim A.K."/>
            <person name="Ouyang C.Y."/>
            <person name="Ngai S.M."/>
            <person name="Chan T.F."/>
            <person name="Leung E.L."/>
            <person name="Liu L."/>
            <person name="Liu Z.G."/>
            <person name="Tsui S.K."/>
        </authorList>
    </citation>
    <scope>NUCLEOTIDE SEQUENCE [LARGE SCALE GENOMIC DNA]</scope>
    <source>
        <strain evidence="11">Derp</strain>
    </source>
</reference>
<dbReference type="PROSITE" id="PS51675">
    <property type="entry name" value="SAM_MT_TRM10"/>
    <property type="match status" value="1"/>
</dbReference>
<accession>A0ABQ8JH66</accession>
<evidence type="ECO:0000256" key="7">
    <source>
        <dbReference type="ARBA" id="ARBA00023054"/>
    </source>
</evidence>
<keyword evidence="6" id="KW-0809">Transit peptide</keyword>
<keyword evidence="3" id="KW-0808">Transferase</keyword>
<organism evidence="11 12">
    <name type="scientific">Dermatophagoides pteronyssinus</name>
    <name type="common">European house dust mite</name>
    <dbReference type="NCBI Taxonomy" id="6956"/>
    <lineage>
        <taxon>Eukaryota</taxon>
        <taxon>Metazoa</taxon>
        <taxon>Ecdysozoa</taxon>
        <taxon>Arthropoda</taxon>
        <taxon>Chelicerata</taxon>
        <taxon>Arachnida</taxon>
        <taxon>Acari</taxon>
        <taxon>Acariformes</taxon>
        <taxon>Sarcoptiformes</taxon>
        <taxon>Astigmata</taxon>
        <taxon>Psoroptidia</taxon>
        <taxon>Analgoidea</taxon>
        <taxon>Pyroglyphidae</taxon>
        <taxon>Dermatophagoidinae</taxon>
        <taxon>Dermatophagoides</taxon>
    </lineage>
</organism>
<name>A0ABQ8JH66_DERPT</name>
<dbReference type="PANTHER" id="PTHR13563">
    <property type="entry name" value="TRNA (GUANINE-9-) METHYLTRANSFERASE"/>
    <property type="match status" value="1"/>
</dbReference>
<evidence type="ECO:0000256" key="8">
    <source>
        <dbReference type="ARBA" id="ARBA00023128"/>
    </source>
</evidence>